<evidence type="ECO:0000256" key="5">
    <source>
        <dbReference type="ARBA" id="ARBA00022741"/>
    </source>
</evidence>
<sequence length="346" mass="40106">MECKFEPGKFIHLIYESLPDIDAVNELHITNYEGIIIVDPDVLITSTSVSDAFPCVRKSVLKEQVKFFGPTTKAMFFGTVSHNLFQEAMEAHNFQSQWLKDKLKYLIQESITDLYSLGMDVEECYDELVEIVDLIVNWKNQNYQVPGGIVRDIVDIEERIWSPKFGIKGNIDATVLGRDNNKIPLELKTGKRQHISHNAQTSLYTLLLQDKYKIKVDKALLVYLHGNDTKAVVTNQNEIRGLMIARNKIAHYQSAKTVPPMMENTTVCKRCFVKETCFMYNKTVEHEETPPDLANLFEESLKTLTVKQMQFINKWIKLIDIEDRNSEKNTKYLWTLPTEKREQMKM</sequence>
<dbReference type="AlphaFoldDB" id="A0AAD5Y1I5"/>
<reference evidence="12" key="1">
    <citation type="submission" date="2020-05" db="EMBL/GenBank/DDBJ databases">
        <title>Phylogenomic resolution of chytrid fungi.</title>
        <authorList>
            <person name="Stajich J.E."/>
            <person name="Amses K."/>
            <person name="Simmons R."/>
            <person name="Seto K."/>
            <person name="Myers J."/>
            <person name="Bonds A."/>
            <person name="Quandt C.A."/>
            <person name="Barry K."/>
            <person name="Liu P."/>
            <person name="Grigoriev I."/>
            <person name="Longcore J.E."/>
            <person name="James T.Y."/>
        </authorList>
    </citation>
    <scope>NUCLEOTIDE SEQUENCE</scope>
    <source>
        <strain evidence="12">PLAUS21</strain>
    </source>
</reference>
<evidence type="ECO:0000256" key="10">
    <source>
        <dbReference type="ARBA" id="ARBA00023014"/>
    </source>
</evidence>
<keyword evidence="6" id="KW-0378">Hydrolase</keyword>
<comment type="cofactor">
    <cofactor evidence="1">
        <name>[4Fe-4S] cluster</name>
        <dbReference type="ChEBI" id="CHEBI:49883"/>
    </cofactor>
</comment>
<dbReference type="Pfam" id="PF08696">
    <property type="entry name" value="Dna2"/>
    <property type="match status" value="1"/>
</dbReference>
<evidence type="ECO:0000313" key="12">
    <source>
        <dbReference type="EMBL" id="KAJ3254303.1"/>
    </source>
</evidence>
<dbReference type="GO" id="GO:0004386">
    <property type="term" value="F:helicase activity"/>
    <property type="evidence" value="ECO:0007669"/>
    <property type="project" value="UniProtKB-KW"/>
</dbReference>
<keyword evidence="3" id="KW-0540">Nuclease</keyword>
<protein>
    <submittedName>
        <fullName evidence="12">Tripartite DNA replication factor</fullName>
    </submittedName>
</protein>
<evidence type="ECO:0000256" key="1">
    <source>
        <dbReference type="ARBA" id="ARBA00001966"/>
    </source>
</evidence>
<accession>A0AAD5Y1I5</accession>
<keyword evidence="13" id="KW-1185">Reference proteome</keyword>
<dbReference type="GO" id="GO:0051536">
    <property type="term" value="F:iron-sulfur cluster binding"/>
    <property type="evidence" value="ECO:0007669"/>
    <property type="project" value="UniProtKB-KW"/>
</dbReference>
<keyword evidence="4" id="KW-0479">Metal-binding</keyword>
<evidence type="ECO:0000256" key="4">
    <source>
        <dbReference type="ARBA" id="ARBA00022723"/>
    </source>
</evidence>
<keyword evidence="8" id="KW-0067">ATP-binding</keyword>
<dbReference type="GO" id="GO:0046872">
    <property type="term" value="F:metal ion binding"/>
    <property type="evidence" value="ECO:0007669"/>
    <property type="project" value="UniProtKB-KW"/>
</dbReference>
<evidence type="ECO:0000256" key="3">
    <source>
        <dbReference type="ARBA" id="ARBA00022722"/>
    </source>
</evidence>
<name>A0AAD5Y1I5_9FUNG</name>
<dbReference type="PANTHER" id="PTHR36531:SF6">
    <property type="entry name" value="DNA REPLICATION ATP-DEPENDENT HELICASE_NUCLEASE DNA2"/>
    <property type="match status" value="1"/>
</dbReference>
<keyword evidence="7" id="KW-0347">Helicase</keyword>
<evidence type="ECO:0000256" key="7">
    <source>
        <dbReference type="ARBA" id="ARBA00022806"/>
    </source>
</evidence>
<dbReference type="GO" id="GO:0004518">
    <property type="term" value="F:nuclease activity"/>
    <property type="evidence" value="ECO:0007669"/>
    <property type="project" value="UniProtKB-KW"/>
</dbReference>
<gene>
    <name evidence="12" type="primary">DNA2_2</name>
    <name evidence="12" type="ORF">HK103_007273</name>
</gene>
<comment type="caution">
    <text evidence="12">The sequence shown here is derived from an EMBL/GenBank/DDBJ whole genome shotgun (WGS) entry which is preliminary data.</text>
</comment>
<dbReference type="Proteomes" id="UP001210925">
    <property type="component" value="Unassembled WGS sequence"/>
</dbReference>
<organism evidence="12 13">
    <name type="scientific">Boothiomyces macroporosus</name>
    <dbReference type="NCBI Taxonomy" id="261099"/>
    <lineage>
        <taxon>Eukaryota</taxon>
        <taxon>Fungi</taxon>
        <taxon>Fungi incertae sedis</taxon>
        <taxon>Chytridiomycota</taxon>
        <taxon>Chytridiomycota incertae sedis</taxon>
        <taxon>Chytridiomycetes</taxon>
        <taxon>Rhizophydiales</taxon>
        <taxon>Terramycetaceae</taxon>
        <taxon>Boothiomyces</taxon>
    </lineage>
</organism>
<dbReference type="GO" id="GO:0016787">
    <property type="term" value="F:hydrolase activity"/>
    <property type="evidence" value="ECO:0007669"/>
    <property type="project" value="UniProtKB-KW"/>
</dbReference>
<evidence type="ECO:0000256" key="9">
    <source>
        <dbReference type="ARBA" id="ARBA00023004"/>
    </source>
</evidence>
<evidence type="ECO:0000256" key="2">
    <source>
        <dbReference type="ARBA" id="ARBA00007913"/>
    </source>
</evidence>
<dbReference type="InterPro" id="IPR011604">
    <property type="entry name" value="PDDEXK-like_dom_sf"/>
</dbReference>
<dbReference type="CDD" id="cd22318">
    <property type="entry name" value="DNA2_N-like"/>
    <property type="match status" value="1"/>
</dbReference>
<evidence type="ECO:0000256" key="8">
    <source>
        <dbReference type="ARBA" id="ARBA00022840"/>
    </source>
</evidence>
<dbReference type="GO" id="GO:0005524">
    <property type="term" value="F:ATP binding"/>
    <property type="evidence" value="ECO:0007669"/>
    <property type="project" value="UniProtKB-KW"/>
</dbReference>
<feature type="domain" description="DNA replication factor Dna2 N-terminal" evidence="11">
    <location>
        <begin position="2"/>
        <end position="175"/>
    </location>
</feature>
<keyword evidence="5" id="KW-0547">Nucleotide-binding</keyword>
<evidence type="ECO:0000313" key="13">
    <source>
        <dbReference type="Proteomes" id="UP001210925"/>
    </source>
</evidence>
<evidence type="ECO:0000256" key="6">
    <source>
        <dbReference type="ARBA" id="ARBA00022801"/>
    </source>
</evidence>
<evidence type="ECO:0000259" key="11">
    <source>
        <dbReference type="Pfam" id="PF08696"/>
    </source>
</evidence>
<dbReference type="InterPro" id="IPR051827">
    <property type="entry name" value="Cas4_exonuclease"/>
</dbReference>
<comment type="similarity">
    <text evidence="2">Belongs to the DNA2/NAM7 helicase family.</text>
</comment>
<keyword evidence="9" id="KW-0408">Iron</keyword>
<dbReference type="EMBL" id="JADGKB010000088">
    <property type="protein sequence ID" value="KAJ3254303.1"/>
    <property type="molecule type" value="Genomic_DNA"/>
</dbReference>
<dbReference type="PANTHER" id="PTHR36531">
    <property type="entry name" value="CRISPR-ASSOCIATED EXONUCLEASE CAS4"/>
    <property type="match status" value="1"/>
</dbReference>
<dbReference type="Gene3D" id="3.90.320.10">
    <property type="match status" value="1"/>
</dbReference>
<keyword evidence="10" id="KW-0411">Iron-sulfur</keyword>
<dbReference type="InterPro" id="IPR014808">
    <property type="entry name" value="DNA_replication_fac_Dna2_N"/>
</dbReference>
<proteinExistence type="inferred from homology"/>